<accession>A0A0E3QPC3</accession>
<dbReference type="EMBL" id="CP009526">
    <property type="protein sequence ID" value="AKB52338.1"/>
    <property type="molecule type" value="Genomic_DNA"/>
</dbReference>
<proteinExistence type="predicted"/>
<sequence length="69" mass="7728">MLQVMVSSIFPAKIALISSIFPAISVSVCACTDTTDNVRHNASRETINFIFIIYPRIRARPLGRSYLIK</sequence>
<name>A0A0E3QPC3_METBA</name>
<organism evidence="1 2">
    <name type="scientific">Methanosarcina barkeri str. Wiesmoor</name>
    <dbReference type="NCBI Taxonomy" id="1434109"/>
    <lineage>
        <taxon>Archaea</taxon>
        <taxon>Methanobacteriati</taxon>
        <taxon>Methanobacteriota</taxon>
        <taxon>Stenosarchaea group</taxon>
        <taxon>Methanomicrobia</taxon>
        <taxon>Methanosarcinales</taxon>
        <taxon>Methanosarcinaceae</taxon>
        <taxon>Methanosarcina</taxon>
    </lineage>
</organism>
<dbReference type="KEGG" id="mbw:MSBRW_3085"/>
<evidence type="ECO:0000313" key="2">
    <source>
        <dbReference type="Proteomes" id="UP000033038"/>
    </source>
</evidence>
<dbReference type="HOGENOM" id="CLU_2766038_0_0_2"/>
<reference evidence="1 2" key="1">
    <citation type="submission" date="2014-07" db="EMBL/GenBank/DDBJ databases">
        <title>Methanogenic archaea and the global carbon cycle.</title>
        <authorList>
            <person name="Henriksen J.R."/>
            <person name="Luke J."/>
            <person name="Reinhart S."/>
            <person name="Benedict M.N."/>
            <person name="Youngblut N.D."/>
            <person name="Metcalf M.E."/>
            <person name="Whitaker R.J."/>
            <person name="Metcalf W.W."/>
        </authorList>
    </citation>
    <scope>NUCLEOTIDE SEQUENCE [LARGE SCALE GENOMIC DNA]</scope>
    <source>
        <strain evidence="1 2">Wiesmoor</strain>
    </source>
</reference>
<dbReference type="AlphaFoldDB" id="A0A0E3QPC3"/>
<gene>
    <name evidence="1" type="ORF">MSBRW_3085</name>
</gene>
<protein>
    <submittedName>
        <fullName evidence="1">Uncharacterized protein</fullName>
    </submittedName>
</protein>
<dbReference type="Proteomes" id="UP000033038">
    <property type="component" value="Chromosome"/>
</dbReference>
<evidence type="ECO:0000313" key="1">
    <source>
        <dbReference type="EMBL" id="AKB52338.1"/>
    </source>
</evidence>